<accession>A0A6C0AKT8</accession>
<dbReference type="SUPFAM" id="SSF49785">
    <property type="entry name" value="Galactose-binding domain-like"/>
    <property type="match status" value="2"/>
</dbReference>
<dbReference type="PROSITE" id="PS50022">
    <property type="entry name" value="FA58C_3"/>
    <property type="match status" value="1"/>
</dbReference>
<dbReference type="InterPro" id="IPR000421">
    <property type="entry name" value="FA58C"/>
</dbReference>
<sequence>MSGLPIFSNATLDDTDTNKPIYSSMESKKLEYYAPVYSSIGVNNGKIEVTFDKDLATIASFDANSFVVKDSGSTYTVNEVTISNKKVTIGTNHTHTSSNNLTLEYTKPADLTKAIKTTDGIELEELKIIDNVNQTGQFPKPTTIVANDYDGGKKELELTFNELVEGSISSDDFVVKTTSDNTVHQPLIVNVTNDKVVLRKGTITRKGLVDGTLTGADSSWSDGTRDYTSSSNHGGYYPYKAFEDVLGTNIWHSTNKYSSGNASASAGDTLLEDISTTTTYDIINWAAGEYKFIGGEFTSRVSNPSLTLLRGKTYEFDVNASGHPFRINTANTTGTGSEYSSVTPYDLVSSNSTLSGQVYSGSSFLSATHPVSGAFNGVTSTENSGAWISASDTYSNGTPNTNSSTNGYDGEWVQVDVGQIVTATTFKFYTRNVSNRDDNDAKKMRLFSSNDGNTWTQVYDWTNLTTLDWRTGTGGTPIALTFDKTIRGRYFRIAIGELIGTATFTQLSEFEVIGITSGVINNGADNGTVTFTIPSNAPNTLYYNCEHHSAMSGQITITDPANYKGEWLQVDLGSSTTLNSFEILPRPYDQFKPKDFKLFGKVNETDNWTEIYEVTGLTATDWKTGTTHHSAGNWDINFTGRYFRLAINKVVTGSYVCVGELILNSIVYNTLPSDPSTLTISYAKNTNANQNLKVKGTTTALDSFLYRNGNHIKSFTVGSPIRPSAVDLIKNDGTSHNQDRGDLNKIIDNNDSSFSYTTKSNQLTGVEFVTVFDFPTSLIGKKLNSIKWKWATAETGTLNAKFGIRSGNTNTSLNVTGVSNIGSGTFNTGLVSTWDNLTDWHIDTAVANDNATVIFDGEYTIQSGDKFLFNWLNSGNYKHFTMYNMFFITENAIGAPSIVDTTSITFNKLISGSDSYDKNDFIIKQGNNTLAIDQINISSGKLLITTTTAITDINTVDVVYKKNSNVVKHLKDNNNKKINSFRIKNGNDIKPLIFTFNQNIATNTNIDKNDFLLRVDGVVKNIHDVIVMEEGTLLIRPEETVTDINKTMITYTKSATANKNIANANGDAVISFTYHTVNISKKTEGTNEILQVSGSLPGTTSGGSANTGKRTIYVNNSDTNNTPSYTGSDWPYVKISDYKTLNIDSNITATITIHNNILLVNGRPAHQYTNDSNASSATGDSVDDSILSTAQLLYENFEDNAYTGNVTTATIVSGGYNSSNYALQGGGKNNYNRWGINTTTYQSVSFWYYRDSANSGSSMESVFDNNRQTNGINSLFFKNVVGHSEEDKISFMSSSSAVSKLYVNGVDQSSAITTSWESSYTPITYADLTWHHFYIEFSSATNMPATFGQPDDGGSTYSSQYDQWGGGGKFDEVRFFNQALSASDISNLASGGNVTASNVFYFFTSSGQNKKTIDDLETEAASSGVAANDIDIVKNKVINNDGDIITLTLNQPLKNITTLVEKRQKRHAVLKLLFSSNPMRKQFKVTKEELALNDKIVKTNVMVIKSGETVNLSNNSPLDNDTAVYANLSSINDTVVFNTGANNITFTKLANNEYSVVGYNNSTIITRTGENGNWKDGDSTTFDGMTYYFGGISTNGTDDTPGEDFVATTVTISSEKDGSSGLLNHLTKRTASMNSNTTQKEIKKHKRNFSSSDYLLYKKLRHFKK</sequence>
<dbReference type="Gene3D" id="2.60.120.260">
    <property type="entry name" value="Galactose-binding domain-like"/>
    <property type="match status" value="2"/>
</dbReference>
<protein>
    <recommendedName>
        <fullName evidence="1">F5/8 type C domain-containing protein</fullName>
    </recommendedName>
</protein>
<dbReference type="Pfam" id="PF00754">
    <property type="entry name" value="F5_F8_type_C"/>
    <property type="match status" value="2"/>
</dbReference>
<name>A0A6C0AKT8_9ZZZZ</name>
<dbReference type="InterPro" id="IPR013320">
    <property type="entry name" value="ConA-like_dom_sf"/>
</dbReference>
<dbReference type="SUPFAM" id="SSF49899">
    <property type="entry name" value="Concanavalin A-like lectins/glucanases"/>
    <property type="match status" value="1"/>
</dbReference>
<evidence type="ECO:0000259" key="1">
    <source>
        <dbReference type="PROSITE" id="PS50022"/>
    </source>
</evidence>
<dbReference type="InterPro" id="IPR008979">
    <property type="entry name" value="Galactose-bd-like_sf"/>
</dbReference>
<reference evidence="2" key="1">
    <citation type="journal article" date="2020" name="Nature">
        <title>Giant virus diversity and host interactions through global metagenomics.</title>
        <authorList>
            <person name="Schulz F."/>
            <person name="Roux S."/>
            <person name="Paez-Espino D."/>
            <person name="Jungbluth S."/>
            <person name="Walsh D.A."/>
            <person name="Denef V.J."/>
            <person name="McMahon K.D."/>
            <person name="Konstantinidis K.T."/>
            <person name="Eloe-Fadrosh E.A."/>
            <person name="Kyrpides N.C."/>
            <person name="Woyke T."/>
        </authorList>
    </citation>
    <scope>NUCLEOTIDE SEQUENCE</scope>
    <source>
        <strain evidence="2">GVMAG-S-1039698-54</strain>
    </source>
</reference>
<dbReference type="EMBL" id="MN740677">
    <property type="protein sequence ID" value="QHS80352.1"/>
    <property type="molecule type" value="Genomic_DNA"/>
</dbReference>
<proteinExistence type="predicted"/>
<organism evidence="2">
    <name type="scientific">viral metagenome</name>
    <dbReference type="NCBI Taxonomy" id="1070528"/>
    <lineage>
        <taxon>unclassified sequences</taxon>
        <taxon>metagenomes</taxon>
        <taxon>organismal metagenomes</taxon>
    </lineage>
</organism>
<evidence type="ECO:0000313" key="2">
    <source>
        <dbReference type="EMBL" id="QHS80352.1"/>
    </source>
</evidence>
<feature type="domain" description="F5/8 type C" evidence="1">
    <location>
        <begin position="342"/>
        <end position="515"/>
    </location>
</feature>